<evidence type="ECO:0000313" key="9">
    <source>
        <dbReference type="EMBL" id="CAY71489.1"/>
    </source>
</evidence>
<dbReference type="OMA" id="CAGGWVK"/>
<dbReference type="Pfam" id="PF12333">
    <property type="entry name" value="Ipi1_N"/>
    <property type="match status" value="1"/>
</dbReference>
<evidence type="ECO:0000256" key="3">
    <source>
        <dbReference type="ARBA" id="ARBA00006427"/>
    </source>
</evidence>
<comment type="subunit">
    <text evidence="4">Component of the RIX1 complex, composed of IPI1, RIX1/IPI2 and IPI3 in a 1:2:2 stoichiometry. The complex interacts (via RIX1) with MDN1 (via its hexameric AAA ATPase ring) and the pre-60S ribosome particles.</text>
</comment>
<keyword evidence="6" id="KW-0698">rRNA processing</keyword>
<feature type="region of interest" description="Disordered" evidence="7">
    <location>
        <begin position="1"/>
        <end position="24"/>
    </location>
</feature>
<evidence type="ECO:0000256" key="4">
    <source>
        <dbReference type="ARBA" id="ARBA00011141"/>
    </source>
</evidence>
<dbReference type="GO" id="GO:0120330">
    <property type="term" value="C:rixosome complex"/>
    <property type="evidence" value="ECO:0007669"/>
    <property type="project" value="UniProtKB-UniRule"/>
</dbReference>
<dbReference type="PANTHER" id="PTHR16056:SF2">
    <property type="entry name" value="TESTIS-EXPRESSED PROTEIN 10"/>
    <property type="match status" value="1"/>
</dbReference>
<dbReference type="GO" id="GO:0005654">
    <property type="term" value="C:nucleoplasm"/>
    <property type="evidence" value="ECO:0007669"/>
    <property type="project" value="EnsemblFungi"/>
</dbReference>
<keyword evidence="6" id="KW-0690">Ribosome biogenesis</keyword>
<dbReference type="eggNOG" id="KOG2149">
    <property type="taxonomic scope" value="Eukaryota"/>
</dbReference>
<evidence type="ECO:0000256" key="7">
    <source>
        <dbReference type="SAM" id="MobiDB-lite"/>
    </source>
</evidence>
<protein>
    <recommendedName>
        <fullName evidence="6">Pre-rRNA-processing protein</fullName>
    </recommendedName>
</protein>
<dbReference type="InterPro" id="IPR011989">
    <property type="entry name" value="ARM-like"/>
</dbReference>
<dbReference type="InterPro" id="IPR024679">
    <property type="entry name" value="Ipi1_N"/>
</dbReference>
<dbReference type="HOGENOM" id="CLU_050252_2_0_1"/>
<proteinExistence type="inferred from homology"/>
<dbReference type="InterPro" id="IPR016024">
    <property type="entry name" value="ARM-type_fold"/>
</dbReference>
<dbReference type="GO" id="GO:0000463">
    <property type="term" value="P:maturation of LSU-rRNA from tricistronic rRNA transcript (SSU-rRNA, 5.8S rRNA, LSU-rRNA)"/>
    <property type="evidence" value="ECO:0007669"/>
    <property type="project" value="EnsemblFungi"/>
</dbReference>
<evidence type="ECO:0000256" key="6">
    <source>
        <dbReference type="RuleBase" id="RU368021"/>
    </source>
</evidence>
<dbReference type="RefSeq" id="XP_002493668.1">
    <property type="nucleotide sequence ID" value="XM_002493623.1"/>
</dbReference>
<evidence type="ECO:0000256" key="5">
    <source>
        <dbReference type="ARBA" id="ARBA00023242"/>
    </source>
</evidence>
<comment type="function">
    <text evidence="1 6">Component of the RIX1 complex required for processing of ITS2 sequences from 35S pre-rRNA.</text>
</comment>
<dbReference type="EMBL" id="FN392322">
    <property type="protein sequence ID" value="CAY71489.1"/>
    <property type="molecule type" value="Genomic_DNA"/>
</dbReference>
<dbReference type="KEGG" id="ppa:PAS_chr4_0258"/>
<dbReference type="OrthoDB" id="361362at2759"/>
<comment type="similarity">
    <text evidence="3 6">Belongs to the IPI1/TEX10 family.</text>
</comment>
<evidence type="ECO:0000313" key="10">
    <source>
        <dbReference type="Proteomes" id="UP000000314"/>
    </source>
</evidence>
<dbReference type="Proteomes" id="UP000000314">
    <property type="component" value="Chromosome 4"/>
</dbReference>
<dbReference type="GO" id="GO:0006267">
    <property type="term" value="P:pre-replicative complex assembly involved in nuclear cell cycle DNA replication"/>
    <property type="evidence" value="ECO:0007669"/>
    <property type="project" value="EnsemblFungi"/>
</dbReference>
<dbReference type="AlphaFoldDB" id="C4R7B4"/>
<reference evidence="9 10" key="1">
    <citation type="journal article" date="2009" name="Nat. Biotechnol.">
        <title>Genome sequence of the recombinant protein production host Pichia pastoris.</title>
        <authorList>
            <person name="De Schutter K."/>
            <person name="Lin Y.C."/>
            <person name="Tiels P."/>
            <person name="Van Hecke A."/>
            <person name="Glinka S."/>
            <person name="Weber-Lehmann J."/>
            <person name="Rouze P."/>
            <person name="Van de Peer Y."/>
            <person name="Callewaert N."/>
        </authorList>
    </citation>
    <scope>NUCLEOTIDE SEQUENCE [LARGE SCALE GENOMIC DNA]</scope>
    <source>
        <strain evidence="10">GS115 / ATCC 20864</strain>
    </source>
</reference>
<dbReference type="GO" id="GO:0000027">
    <property type="term" value="P:ribosomal large subunit assembly"/>
    <property type="evidence" value="ECO:0007669"/>
    <property type="project" value="EnsemblFungi"/>
</dbReference>
<evidence type="ECO:0000256" key="2">
    <source>
        <dbReference type="ARBA" id="ARBA00004123"/>
    </source>
</evidence>
<keyword evidence="5 6" id="KW-0539">Nucleus</keyword>
<sequence>MAKKKTNKQRDFQKKKLKVGKSNNLPNNFTDTSFKAKSITLPNQTLVKSHDDKELAHYLAMVRHHSPSTRKEILIHLDKHLPSDPAQYKEILKNVTPLIIDTSPSVREALVTLLDDIGSKYPTFIELHANSIVLFISSAMSHINTDIRNDSTKFLRVILKYGPGIIVRSSWVKMLKNYCQLMNWHLEEAKKSLVLAVNSSSVIVNKKPKESHLQVLAEFLKLGTSGEKEAQSTLKFKAIHPLTAVYMFPTTPQPFGQLNLYKKTELIVSHKESEEETIRDLDSINCEDEHTRITVFIQHFKKPVIDGLKSLIKEGGGLGKEANSLLTAVESIV</sequence>
<dbReference type="InParanoid" id="C4R7B4"/>
<dbReference type="GO" id="GO:0030174">
    <property type="term" value="P:regulation of DNA-templated DNA replication initiation"/>
    <property type="evidence" value="ECO:0007669"/>
    <property type="project" value="EnsemblFungi"/>
</dbReference>
<keyword evidence="10" id="KW-1185">Reference proteome</keyword>
<dbReference type="SUPFAM" id="SSF48371">
    <property type="entry name" value="ARM repeat"/>
    <property type="match status" value="1"/>
</dbReference>
<comment type="subcellular location">
    <subcellularLocation>
        <location evidence="2 6">Nucleus</location>
    </subcellularLocation>
</comment>
<dbReference type="GO" id="GO:0003682">
    <property type="term" value="F:chromatin binding"/>
    <property type="evidence" value="ECO:0007669"/>
    <property type="project" value="EnsemblFungi"/>
</dbReference>
<dbReference type="FunCoup" id="C4R7B4">
    <property type="interactions" value="254"/>
</dbReference>
<evidence type="ECO:0000259" key="8">
    <source>
        <dbReference type="Pfam" id="PF12333"/>
    </source>
</evidence>
<dbReference type="STRING" id="644223.C4R7B4"/>
<dbReference type="PANTHER" id="PTHR16056">
    <property type="entry name" value="REGULATOR OF MICROTUBULE DYNAMICS PROTEIN"/>
    <property type="match status" value="1"/>
</dbReference>
<dbReference type="Gene3D" id="1.25.10.10">
    <property type="entry name" value="Leucine-rich Repeat Variant"/>
    <property type="match status" value="1"/>
</dbReference>
<organism evidence="9 10">
    <name type="scientific">Komagataella phaffii (strain GS115 / ATCC 20864)</name>
    <name type="common">Yeast</name>
    <name type="synonym">Pichia pastoris</name>
    <dbReference type="NCBI Taxonomy" id="644223"/>
    <lineage>
        <taxon>Eukaryota</taxon>
        <taxon>Fungi</taxon>
        <taxon>Dikarya</taxon>
        <taxon>Ascomycota</taxon>
        <taxon>Saccharomycotina</taxon>
        <taxon>Pichiomycetes</taxon>
        <taxon>Pichiales</taxon>
        <taxon>Pichiaceae</taxon>
        <taxon>Komagataella</taxon>
    </lineage>
</organism>
<dbReference type="GeneID" id="8200927"/>
<gene>
    <name evidence="9" type="ordered locus">PAS_chr4_0258</name>
</gene>
<evidence type="ECO:0000256" key="1">
    <source>
        <dbReference type="ARBA" id="ARBA00002355"/>
    </source>
</evidence>
<feature type="domain" description="Pre-rRNA-processing protein Ipi1 N-terminal" evidence="8">
    <location>
        <begin position="125"/>
        <end position="220"/>
    </location>
</feature>
<name>C4R7B4_KOMPG</name>
<accession>C4R7B4</accession>
<dbReference type="GO" id="GO:0005829">
    <property type="term" value="C:cytosol"/>
    <property type="evidence" value="ECO:0007669"/>
    <property type="project" value="EnsemblFungi"/>
</dbReference>